<evidence type="ECO:0000256" key="1">
    <source>
        <dbReference type="ARBA" id="ARBA00022801"/>
    </source>
</evidence>
<keyword evidence="1" id="KW-0378">Hydrolase</keyword>
<evidence type="ECO:0000313" key="4">
    <source>
        <dbReference type="Proteomes" id="UP000445000"/>
    </source>
</evidence>
<dbReference type="SUPFAM" id="SSF53474">
    <property type="entry name" value="alpha/beta-Hydrolases"/>
    <property type="match status" value="1"/>
</dbReference>
<dbReference type="SUPFAM" id="SSF50969">
    <property type="entry name" value="YVTN repeat-like/Quinoprotein amine dehydrogenase"/>
    <property type="match status" value="1"/>
</dbReference>
<dbReference type="PANTHER" id="PTHR42776:SF27">
    <property type="entry name" value="DIPEPTIDYL PEPTIDASE FAMILY MEMBER 6"/>
    <property type="match status" value="1"/>
</dbReference>
<organism evidence="3 4">
    <name type="scientific">Steroidobacter agaridevorans</name>
    <dbReference type="NCBI Taxonomy" id="2695856"/>
    <lineage>
        <taxon>Bacteria</taxon>
        <taxon>Pseudomonadati</taxon>
        <taxon>Pseudomonadota</taxon>
        <taxon>Gammaproteobacteria</taxon>
        <taxon>Steroidobacterales</taxon>
        <taxon>Steroidobacteraceae</taxon>
        <taxon>Steroidobacter</taxon>
    </lineage>
</organism>
<proteinExistence type="predicted"/>
<dbReference type="Pfam" id="PF00326">
    <property type="entry name" value="Peptidase_S9"/>
    <property type="match status" value="1"/>
</dbReference>
<evidence type="ECO:0000313" key="3">
    <source>
        <dbReference type="EMBL" id="GFE82543.1"/>
    </source>
</evidence>
<dbReference type="GO" id="GO:0006508">
    <property type="term" value="P:proteolysis"/>
    <property type="evidence" value="ECO:0007669"/>
    <property type="project" value="InterPro"/>
</dbReference>
<reference evidence="4" key="1">
    <citation type="submission" date="2020-01" db="EMBL/GenBank/DDBJ databases">
        <title>'Steroidobacter agaridevorans' sp. nov., agar-degrading bacteria isolated from rhizosphere soils.</title>
        <authorList>
            <person name="Ikenaga M."/>
            <person name="Kataoka M."/>
            <person name="Murouchi A."/>
            <person name="Katsuragi S."/>
            <person name="Sakai M."/>
        </authorList>
    </citation>
    <scope>NUCLEOTIDE SEQUENCE [LARGE SCALE GENOMIC DNA]</scope>
    <source>
        <strain evidence="4">YU21-B</strain>
    </source>
</reference>
<accession>A0A829YI42</accession>
<feature type="domain" description="Peptidase S9 prolyl oligopeptidase catalytic" evidence="2">
    <location>
        <begin position="423"/>
        <end position="636"/>
    </location>
</feature>
<dbReference type="PANTHER" id="PTHR42776">
    <property type="entry name" value="SERINE PEPTIDASE S9 FAMILY MEMBER"/>
    <property type="match status" value="1"/>
</dbReference>
<dbReference type="AlphaFoldDB" id="A0A829YI42"/>
<protein>
    <recommendedName>
        <fullName evidence="2">Peptidase S9 prolyl oligopeptidase catalytic domain-containing protein</fullName>
    </recommendedName>
</protein>
<evidence type="ECO:0000259" key="2">
    <source>
        <dbReference type="Pfam" id="PF00326"/>
    </source>
</evidence>
<sequence length="643" mass="70321">MDVRRVLQRIACYLWAIVPVLPVMAADVEADDLIERFAAVETIWSSAASPDGKFVLLGCSHQQLRAACVYELDAMGKAPIILSAPGENRWLRSAEWLDTDWVLLELSRSMEMDGNRGWTAALASNVRTGVTKPWSLPDVASRPANAPGEFIARTPGMVVRGDVNTGKVKYREALHPDTTQLWFDALGERSIELRTDRKQNVFAIRGKDGKPVQLKLGPLPEKSPLAPLFLGPVQGGRRVAAVGYFEGEVQRYQEFDVETGEPVPRDPRIPAENLLYFSKAPRSDDVIGFTYGTGIGRHFFFDETLQKTQLGIAKALSGQTMRLESWSDDMSTFTVSARPPGGGSETHYLFDRKQGSLSPLGAARPQLADLPSLSVATIEYTARDGLEIEASVTLPAGQRAEHGPFPLIVMARAEFAGRDDGGFDWWANFLAQRGYAVLRPNVRGASDRGKAFLSAGFGEFGGAMIDDLIDGARFLVGSGLADRNRICAAGRGYGGYAALMMGLREPGLIRCAVAVNAITDPVTMFGRVLQFTNEQSEAFQYWETYIGTRYNDKAAATAISPARSAQSLRVPVLLLHDTDRLLAKASQSRHLKQEMDLYQRSARLVEYTAADPALLTYKARHTVLTESDAFLKEHLGGGATAGE</sequence>
<dbReference type="InterPro" id="IPR011044">
    <property type="entry name" value="Quino_amine_DH_bsu"/>
</dbReference>
<dbReference type="Proteomes" id="UP000445000">
    <property type="component" value="Unassembled WGS sequence"/>
</dbReference>
<dbReference type="GO" id="GO:0004252">
    <property type="term" value="F:serine-type endopeptidase activity"/>
    <property type="evidence" value="ECO:0007669"/>
    <property type="project" value="TreeGrafter"/>
</dbReference>
<gene>
    <name evidence="3" type="ORF">GCM10011487_45430</name>
</gene>
<dbReference type="InterPro" id="IPR029058">
    <property type="entry name" value="AB_hydrolase_fold"/>
</dbReference>
<name>A0A829YI42_9GAMM</name>
<dbReference type="EMBL" id="BLJN01000004">
    <property type="protein sequence ID" value="GFE82543.1"/>
    <property type="molecule type" value="Genomic_DNA"/>
</dbReference>
<dbReference type="InterPro" id="IPR001375">
    <property type="entry name" value="Peptidase_S9_cat"/>
</dbReference>
<keyword evidence="4" id="KW-1185">Reference proteome</keyword>
<dbReference type="Gene3D" id="3.40.50.1820">
    <property type="entry name" value="alpha/beta hydrolase"/>
    <property type="match status" value="1"/>
</dbReference>
<comment type="caution">
    <text evidence="3">The sequence shown here is derived from an EMBL/GenBank/DDBJ whole genome shotgun (WGS) entry which is preliminary data.</text>
</comment>